<name>A0ABR4GI32_9EURO</name>
<dbReference type="Pfam" id="PF11951">
    <property type="entry name" value="Fungal_trans_2"/>
    <property type="match status" value="1"/>
</dbReference>
<evidence type="ECO:0000313" key="1">
    <source>
        <dbReference type="EMBL" id="KAL2798617.1"/>
    </source>
</evidence>
<dbReference type="InterPro" id="IPR021858">
    <property type="entry name" value="Fun_TF"/>
</dbReference>
<protein>
    <submittedName>
        <fullName evidence="1">Uncharacterized protein</fullName>
    </submittedName>
</protein>
<organism evidence="1 2">
    <name type="scientific">Aspergillus keveii</name>
    <dbReference type="NCBI Taxonomy" id="714993"/>
    <lineage>
        <taxon>Eukaryota</taxon>
        <taxon>Fungi</taxon>
        <taxon>Dikarya</taxon>
        <taxon>Ascomycota</taxon>
        <taxon>Pezizomycotina</taxon>
        <taxon>Eurotiomycetes</taxon>
        <taxon>Eurotiomycetidae</taxon>
        <taxon>Eurotiales</taxon>
        <taxon>Aspergillaceae</taxon>
        <taxon>Aspergillus</taxon>
        <taxon>Aspergillus subgen. Nidulantes</taxon>
    </lineage>
</organism>
<keyword evidence="2" id="KW-1185">Reference proteome</keyword>
<comment type="caution">
    <text evidence="1">The sequence shown here is derived from an EMBL/GenBank/DDBJ whole genome shotgun (WGS) entry which is preliminary data.</text>
</comment>
<proteinExistence type="predicted"/>
<reference evidence="1 2" key="1">
    <citation type="submission" date="2024-07" db="EMBL/GenBank/DDBJ databases">
        <title>Section-level genome sequencing and comparative genomics of Aspergillus sections Usti and Cavernicolus.</title>
        <authorList>
            <consortium name="Lawrence Berkeley National Laboratory"/>
            <person name="Nybo J.L."/>
            <person name="Vesth T.C."/>
            <person name="Theobald S."/>
            <person name="Frisvad J.C."/>
            <person name="Larsen T.O."/>
            <person name="Kjaerboelling I."/>
            <person name="Rothschild-Mancinelli K."/>
            <person name="Lyhne E.K."/>
            <person name="Kogle M.E."/>
            <person name="Barry K."/>
            <person name="Clum A."/>
            <person name="Na H."/>
            <person name="Ledsgaard L."/>
            <person name="Lin J."/>
            <person name="Lipzen A."/>
            <person name="Kuo A."/>
            <person name="Riley R."/>
            <person name="Mondo S."/>
            <person name="Labutti K."/>
            <person name="Haridas S."/>
            <person name="Pangalinan J."/>
            <person name="Salamov A.A."/>
            <person name="Simmons B.A."/>
            <person name="Magnuson J.K."/>
            <person name="Chen J."/>
            <person name="Drula E."/>
            <person name="Henrissat B."/>
            <person name="Wiebenga A."/>
            <person name="Lubbers R.J."/>
            <person name="Gomes A.C."/>
            <person name="Makela M.R."/>
            <person name="Stajich J."/>
            <person name="Grigoriev I.V."/>
            <person name="Mortensen U.H."/>
            <person name="De Vries R.P."/>
            <person name="Baker S.E."/>
            <person name="Andersen M.R."/>
        </authorList>
    </citation>
    <scope>NUCLEOTIDE SEQUENCE [LARGE SCALE GENOMIC DNA]</scope>
    <source>
        <strain evidence="1 2">CBS 209.92</strain>
    </source>
</reference>
<gene>
    <name evidence="1" type="ORF">BJX66DRAFT_295316</name>
</gene>
<dbReference type="Proteomes" id="UP001610563">
    <property type="component" value="Unassembled WGS sequence"/>
</dbReference>
<accession>A0ABR4GI32</accession>
<sequence length="168" mass="19517">MLIIDRFELFGNPQAHESDGIKVMYNGPDCYFDFINYTLDPDSPAQESIYRIKMAIRISCEIYRRRAESNLPHNESIGLLEQLRLAVLEINSEIEGSHALVWPYFVAAAESILPSHRDFFSGRLWAIYNRTQFRNITRALGLLDMIWELHGVRRWTEVVENDGPVLVM</sequence>
<dbReference type="EMBL" id="JBFTWV010000012">
    <property type="protein sequence ID" value="KAL2798617.1"/>
    <property type="molecule type" value="Genomic_DNA"/>
</dbReference>
<evidence type="ECO:0000313" key="2">
    <source>
        <dbReference type="Proteomes" id="UP001610563"/>
    </source>
</evidence>